<evidence type="ECO:0000313" key="1">
    <source>
        <dbReference type="EMBL" id="PIO10826.1"/>
    </source>
</evidence>
<keyword evidence="2" id="KW-1185">Reference proteome</keyword>
<name>A0A2G9Q5E1_AQUCT</name>
<accession>A0A2G9Q5E1</accession>
<dbReference type="EMBL" id="KZ368873">
    <property type="protein sequence ID" value="PIO10826.1"/>
    <property type="molecule type" value="Genomic_DNA"/>
</dbReference>
<gene>
    <name evidence="1" type="ORF">AB205_0205840</name>
</gene>
<proteinExistence type="predicted"/>
<dbReference type="AlphaFoldDB" id="A0A2G9Q5E1"/>
<sequence length="31" mass="3725">MDITETGKWTLRQQTPMWTTRQIWGCPTDDK</sequence>
<evidence type="ECO:0000313" key="2">
    <source>
        <dbReference type="Proteomes" id="UP000228934"/>
    </source>
</evidence>
<reference evidence="2" key="1">
    <citation type="journal article" date="2017" name="Nat. Commun.">
        <title>The North American bullfrog draft genome provides insight into hormonal regulation of long noncoding RNA.</title>
        <authorList>
            <person name="Hammond S.A."/>
            <person name="Warren R.L."/>
            <person name="Vandervalk B.P."/>
            <person name="Kucuk E."/>
            <person name="Khan H."/>
            <person name="Gibb E.A."/>
            <person name="Pandoh P."/>
            <person name="Kirk H."/>
            <person name="Zhao Y."/>
            <person name="Jones M."/>
            <person name="Mungall A.J."/>
            <person name="Coope R."/>
            <person name="Pleasance S."/>
            <person name="Moore R.A."/>
            <person name="Holt R.A."/>
            <person name="Round J.M."/>
            <person name="Ohora S."/>
            <person name="Walle B.V."/>
            <person name="Veldhoen N."/>
            <person name="Helbing C.C."/>
            <person name="Birol I."/>
        </authorList>
    </citation>
    <scope>NUCLEOTIDE SEQUENCE [LARGE SCALE GENOMIC DNA]</scope>
</reference>
<organism evidence="1 2">
    <name type="scientific">Aquarana catesbeiana</name>
    <name type="common">American bullfrog</name>
    <name type="synonym">Rana catesbeiana</name>
    <dbReference type="NCBI Taxonomy" id="8400"/>
    <lineage>
        <taxon>Eukaryota</taxon>
        <taxon>Metazoa</taxon>
        <taxon>Chordata</taxon>
        <taxon>Craniata</taxon>
        <taxon>Vertebrata</taxon>
        <taxon>Euteleostomi</taxon>
        <taxon>Amphibia</taxon>
        <taxon>Batrachia</taxon>
        <taxon>Anura</taxon>
        <taxon>Neobatrachia</taxon>
        <taxon>Ranoidea</taxon>
        <taxon>Ranidae</taxon>
        <taxon>Aquarana</taxon>
    </lineage>
</organism>
<dbReference type="Proteomes" id="UP000228934">
    <property type="component" value="Unassembled WGS sequence"/>
</dbReference>
<protein>
    <submittedName>
        <fullName evidence="1">Uncharacterized protein</fullName>
    </submittedName>
</protein>